<dbReference type="SMART" id="SM00129">
    <property type="entry name" value="KISc"/>
    <property type="match status" value="1"/>
</dbReference>
<dbReference type="AlphaFoldDB" id="A0A7I8VYE4"/>
<evidence type="ECO:0000256" key="5">
    <source>
        <dbReference type="PROSITE-ProRule" id="PRU00283"/>
    </source>
</evidence>
<dbReference type="Gene3D" id="3.40.850.10">
    <property type="entry name" value="Kinesin motor domain"/>
    <property type="match status" value="1"/>
</dbReference>
<dbReference type="GO" id="GO:0005524">
    <property type="term" value="F:ATP binding"/>
    <property type="evidence" value="ECO:0007669"/>
    <property type="project" value="UniProtKB-UniRule"/>
</dbReference>
<gene>
    <name evidence="8" type="ORF">DGYR_LOCUS9337</name>
</gene>
<evidence type="ECO:0000259" key="7">
    <source>
        <dbReference type="PROSITE" id="PS50067"/>
    </source>
</evidence>
<evidence type="ECO:0000313" key="9">
    <source>
        <dbReference type="Proteomes" id="UP000549394"/>
    </source>
</evidence>
<evidence type="ECO:0000256" key="3">
    <source>
        <dbReference type="ARBA" id="ARBA00022840"/>
    </source>
</evidence>
<organism evidence="8 9">
    <name type="scientific">Dimorphilus gyrociliatus</name>
    <dbReference type="NCBI Taxonomy" id="2664684"/>
    <lineage>
        <taxon>Eukaryota</taxon>
        <taxon>Metazoa</taxon>
        <taxon>Spiralia</taxon>
        <taxon>Lophotrochozoa</taxon>
        <taxon>Annelida</taxon>
        <taxon>Polychaeta</taxon>
        <taxon>Polychaeta incertae sedis</taxon>
        <taxon>Dinophilidae</taxon>
        <taxon>Dimorphilus</taxon>
    </lineage>
</organism>
<keyword evidence="2 5" id="KW-0547">Nucleotide-binding</keyword>
<dbReference type="PANTHER" id="PTHR21608:SF7">
    <property type="entry name" value="KINESIN-LIKE PROTEIN CG14535"/>
    <property type="match status" value="1"/>
</dbReference>
<dbReference type="InterPro" id="IPR027640">
    <property type="entry name" value="Kinesin-like_fam"/>
</dbReference>
<feature type="compositionally biased region" description="Low complexity" evidence="6">
    <location>
        <begin position="766"/>
        <end position="819"/>
    </location>
</feature>
<keyword evidence="4" id="KW-0963">Cytoplasm</keyword>
<dbReference type="InterPro" id="IPR001752">
    <property type="entry name" value="Kinesin_motor_dom"/>
</dbReference>
<dbReference type="InterPro" id="IPR036961">
    <property type="entry name" value="Kinesin_motor_dom_sf"/>
</dbReference>
<dbReference type="GO" id="GO:0008017">
    <property type="term" value="F:microtubule binding"/>
    <property type="evidence" value="ECO:0007669"/>
    <property type="project" value="InterPro"/>
</dbReference>
<feature type="compositionally biased region" description="Basic and acidic residues" evidence="6">
    <location>
        <begin position="734"/>
        <end position="746"/>
    </location>
</feature>
<feature type="region of interest" description="Disordered" evidence="6">
    <location>
        <begin position="407"/>
        <end position="431"/>
    </location>
</feature>
<sequence>MLRICPVEHSNNASQSYLSVDTRAKQVTVFDPSVTGYPTSAHRRNMAPAPPKTFSFDAIFGQDAMLSEMNSTCLVEIIQSVVNGADGCLFCYGHARLGKTYSMIGVDDNPQNLGIIPCAISWLFRLIHEEKERTGARFSVRVSAVEVMGKQETLKDLLAEAANAQESGGSTAPGVYLREHPVMGTQLENQSELRAPSAHRAAYYLDAAIAARTVPEAEEDARNSHLLFTLHVYQYRLDKAAEKPGQAGSGVAGGRSRLHLIDLGSCGKSKDGAALSLSSLGNVILALLNGQRHVPHRDSKLTQLLREALGSLSCRACLVTHVSPSIHAYNETLQVIQLASRIHRMKRRKTKMTNSSESGSSCDESVGRRRLRMGVRMGVRYSSDSGHDYSSSSEQSCDTVIYVGRRSQSLSESTTDTDTPEKLGLTIPPPMSRCLLTETVDEIRKPPPPPPSMGVKNSPRKSALKAACRNAMRKANVSSNPTSKECWVDGPPCLQPLPVPTAYSPHHYISYPDPPQGTYVPPPIGRYLDTSHDKKPNELWVDGPTEFCVGNQKSAARPSRMWTEMLPSRSQSERRPPTSAEVAVPPTSNRTRSESPRITRPTKPAPPPRGVSKLTTTDVKLDESLNTTTESSEPTTTRESVYEADADERLECVQENATWRINCTSHNSSFHVPTDGDDKAVVRPMCLRRPDGASNPNLHMHADEMVRDNVEVTKDATDDIDKKTPNRQSKLPTSKKDKSKKEKESKSVASPSPKLSAKSRFGAFISSKKSSSTTSTPTPSKKASKLPTVSPKKNNSPTKSASSSTSSKSTRSCSKSPSPVKKEKKLSGPSIASPYATVTEPTVNAQRHSKTDMSSGYESMLRDSTNTSSSSAHADSTSESSAGGVTAGFELKAYNSKDVERLQCRAIKDDGVRARRARIRRLLNKQATLKDELRSAKEALMIDPSTWSYDLYVAEQMDRDDPHYVQALENETTILEKRVAACKSRIMVVTVFDTSGSPPVTTVQSTNRQRKFIGAESSV</sequence>
<feature type="compositionally biased region" description="Low complexity" evidence="6">
    <location>
        <begin position="624"/>
        <end position="639"/>
    </location>
</feature>
<dbReference type="EMBL" id="CAJFCJ010000014">
    <property type="protein sequence ID" value="CAD5121375.1"/>
    <property type="molecule type" value="Genomic_DNA"/>
</dbReference>
<dbReference type="GO" id="GO:0007018">
    <property type="term" value="P:microtubule-based movement"/>
    <property type="evidence" value="ECO:0007669"/>
    <property type="project" value="InterPro"/>
</dbReference>
<feature type="compositionally biased region" description="Polar residues" evidence="6">
    <location>
        <begin position="839"/>
        <end position="857"/>
    </location>
</feature>
<dbReference type="Proteomes" id="UP000549394">
    <property type="component" value="Unassembled WGS sequence"/>
</dbReference>
<proteinExistence type="inferred from homology"/>
<keyword evidence="5" id="KW-0505">Motor protein</keyword>
<accession>A0A7I8VYE4</accession>
<feature type="compositionally biased region" description="Low complexity" evidence="6">
    <location>
        <begin position="864"/>
        <end position="882"/>
    </location>
</feature>
<feature type="compositionally biased region" description="Basic and acidic residues" evidence="6">
    <location>
        <begin position="715"/>
        <end position="724"/>
    </location>
</feature>
<evidence type="ECO:0000313" key="8">
    <source>
        <dbReference type="EMBL" id="CAD5121375.1"/>
    </source>
</evidence>
<reference evidence="8 9" key="1">
    <citation type="submission" date="2020-08" db="EMBL/GenBank/DDBJ databases">
        <authorList>
            <person name="Hejnol A."/>
        </authorList>
    </citation>
    <scope>NUCLEOTIDE SEQUENCE [LARGE SCALE GENOMIC DNA]</scope>
</reference>
<evidence type="ECO:0000256" key="1">
    <source>
        <dbReference type="ARBA" id="ARBA00004245"/>
    </source>
</evidence>
<evidence type="ECO:0000256" key="6">
    <source>
        <dbReference type="SAM" id="MobiDB-lite"/>
    </source>
</evidence>
<dbReference type="PANTHER" id="PTHR21608">
    <property type="entry name" value="KINESIN-LIKE PROTEIN CG14535"/>
    <property type="match status" value="1"/>
</dbReference>
<dbReference type="InterPro" id="IPR027417">
    <property type="entry name" value="P-loop_NTPase"/>
</dbReference>
<dbReference type="GO" id="GO:0005856">
    <property type="term" value="C:cytoskeleton"/>
    <property type="evidence" value="ECO:0007669"/>
    <property type="project" value="UniProtKB-SubCell"/>
</dbReference>
<feature type="region of interest" description="Disordered" evidence="6">
    <location>
        <begin position="551"/>
        <end position="640"/>
    </location>
</feature>
<feature type="binding site" evidence="5">
    <location>
        <begin position="93"/>
        <end position="100"/>
    </location>
    <ligand>
        <name>ATP</name>
        <dbReference type="ChEBI" id="CHEBI:30616"/>
    </ligand>
</feature>
<keyword evidence="3 5" id="KW-0067">ATP-binding</keyword>
<comment type="subcellular location">
    <subcellularLocation>
        <location evidence="1">Cytoplasm</location>
        <location evidence="1">Cytoskeleton</location>
    </subcellularLocation>
</comment>
<dbReference type="PRINTS" id="PR00380">
    <property type="entry name" value="KINESINHEAVY"/>
</dbReference>
<dbReference type="Pfam" id="PF00225">
    <property type="entry name" value="Kinesin"/>
    <property type="match status" value="1"/>
</dbReference>
<dbReference type="SUPFAM" id="SSF52540">
    <property type="entry name" value="P-loop containing nucleoside triphosphate hydrolases"/>
    <property type="match status" value="1"/>
</dbReference>
<comment type="caution">
    <text evidence="8">The sequence shown here is derived from an EMBL/GenBank/DDBJ whole genome shotgun (WGS) entry which is preliminary data.</text>
</comment>
<feature type="compositionally biased region" description="Polar residues" evidence="6">
    <location>
        <begin position="407"/>
        <end position="417"/>
    </location>
</feature>
<keyword evidence="4" id="KW-0206">Cytoskeleton</keyword>
<evidence type="ECO:0000256" key="4">
    <source>
        <dbReference type="ARBA" id="ARBA00023212"/>
    </source>
</evidence>
<dbReference type="OrthoDB" id="8862460at2759"/>
<name>A0A7I8VYE4_9ANNE</name>
<feature type="region of interest" description="Disordered" evidence="6">
    <location>
        <begin position="715"/>
        <end position="883"/>
    </location>
</feature>
<dbReference type="GO" id="GO:0003777">
    <property type="term" value="F:microtubule motor activity"/>
    <property type="evidence" value="ECO:0007669"/>
    <property type="project" value="InterPro"/>
</dbReference>
<evidence type="ECO:0000256" key="2">
    <source>
        <dbReference type="ARBA" id="ARBA00022741"/>
    </source>
</evidence>
<comment type="similarity">
    <text evidence="5">Belongs to the TRAFAC class myosin-kinesin ATPase superfamily. Kinesin family.</text>
</comment>
<dbReference type="PROSITE" id="PS50067">
    <property type="entry name" value="KINESIN_MOTOR_2"/>
    <property type="match status" value="1"/>
</dbReference>
<protein>
    <submittedName>
        <fullName evidence="8">DgyrCDS9896</fullName>
    </submittedName>
</protein>
<feature type="domain" description="Kinesin motor" evidence="7">
    <location>
        <begin position="1"/>
        <end position="345"/>
    </location>
</feature>
<keyword evidence="9" id="KW-1185">Reference proteome</keyword>